<keyword evidence="5" id="KW-0479">Metal-binding</keyword>
<comment type="similarity">
    <text evidence="11">Belongs to the protein kinase superfamily. Ser/Thr protein kinase family. CDPK subfamily.</text>
</comment>
<dbReference type="Pfam" id="PF00069">
    <property type="entry name" value="Pkinase"/>
    <property type="match status" value="1"/>
</dbReference>
<keyword evidence="10 14" id="KW-0067">ATP-binding</keyword>
<keyword evidence="9" id="KW-0106">Calcium</keyword>
<dbReference type="SMART" id="SM00220">
    <property type="entry name" value="S_TKc"/>
    <property type="match status" value="1"/>
</dbReference>
<keyword evidence="8" id="KW-0418">Kinase</keyword>
<evidence type="ECO:0000256" key="14">
    <source>
        <dbReference type="PROSITE-ProRule" id="PRU10141"/>
    </source>
</evidence>
<evidence type="ECO:0000313" key="17">
    <source>
        <dbReference type="EMBL" id="KAF0688392.1"/>
    </source>
</evidence>
<dbReference type="GO" id="GO:0005524">
    <property type="term" value="F:ATP binding"/>
    <property type="evidence" value="ECO:0007669"/>
    <property type="project" value="UniProtKB-UniRule"/>
</dbReference>
<dbReference type="OrthoDB" id="40902at2759"/>
<dbReference type="Gene3D" id="1.10.510.10">
    <property type="entry name" value="Transferase(Phosphotransferase) domain 1"/>
    <property type="match status" value="1"/>
</dbReference>
<evidence type="ECO:0000259" key="16">
    <source>
        <dbReference type="PROSITE" id="PS50011"/>
    </source>
</evidence>
<evidence type="ECO:0000256" key="12">
    <source>
        <dbReference type="ARBA" id="ARBA00047899"/>
    </source>
</evidence>
<feature type="binding site" evidence="14">
    <location>
        <position position="87"/>
    </location>
    <ligand>
        <name>ATP</name>
        <dbReference type="ChEBI" id="CHEBI:30616"/>
    </ligand>
</feature>
<dbReference type="PANTHER" id="PTHR24347">
    <property type="entry name" value="SERINE/THREONINE-PROTEIN KINASE"/>
    <property type="match status" value="1"/>
</dbReference>
<evidence type="ECO:0000256" key="6">
    <source>
        <dbReference type="ARBA" id="ARBA00022737"/>
    </source>
</evidence>
<evidence type="ECO:0000256" key="5">
    <source>
        <dbReference type="ARBA" id="ARBA00022723"/>
    </source>
</evidence>
<dbReference type="EMBL" id="VJMH01006729">
    <property type="protein sequence ID" value="KAF0688392.1"/>
    <property type="molecule type" value="Genomic_DNA"/>
</dbReference>
<keyword evidence="3 15" id="KW-0723">Serine/threonine-protein kinase</keyword>
<reference evidence="18 19" key="1">
    <citation type="submission" date="2019-03" db="EMBL/GenBank/DDBJ databases">
        <authorList>
            <person name="Gaulin E."/>
            <person name="Dumas B."/>
        </authorList>
    </citation>
    <scope>NUCLEOTIDE SEQUENCE [LARGE SCALE GENOMIC DNA]</scope>
    <source>
        <strain evidence="18">CBS 568.67</strain>
    </source>
</reference>
<dbReference type="GO" id="GO:0046872">
    <property type="term" value="F:metal ion binding"/>
    <property type="evidence" value="ECO:0007669"/>
    <property type="project" value="UniProtKB-KW"/>
</dbReference>
<evidence type="ECO:0000256" key="15">
    <source>
        <dbReference type="RuleBase" id="RU000304"/>
    </source>
</evidence>
<reference evidence="17" key="2">
    <citation type="submission" date="2019-06" db="EMBL/GenBank/DDBJ databases">
        <title>Genomics analysis of Aphanomyces spp. identifies a new class of oomycete effector associated with host adaptation.</title>
        <authorList>
            <person name="Gaulin E."/>
        </authorList>
    </citation>
    <scope>NUCLEOTIDE SEQUENCE</scope>
    <source>
        <strain evidence="17">CBS 578.67</strain>
    </source>
</reference>
<accession>A0A485LF45</accession>
<dbReference type="InterPro" id="IPR017441">
    <property type="entry name" value="Protein_kinase_ATP_BS"/>
</dbReference>
<evidence type="ECO:0000313" key="19">
    <source>
        <dbReference type="Proteomes" id="UP000332933"/>
    </source>
</evidence>
<dbReference type="PROSITE" id="PS00108">
    <property type="entry name" value="PROTEIN_KINASE_ST"/>
    <property type="match status" value="1"/>
</dbReference>
<dbReference type="SUPFAM" id="SSF56112">
    <property type="entry name" value="Protein kinase-like (PK-like)"/>
    <property type="match status" value="1"/>
</dbReference>
<protein>
    <recommendedName>
        <fullName evidence="2">non-specific serine/threonine protein kinase</fullName>
        <ecNumber evidence="2">2.7.11.1</ecNumber>
    </recommendedName>
</protein>
<gene>
    <name evidence="18" type="primary">Aste57867_19987</name>
    <name evidence="17" type="ORF">As57867_019921</name>
    <name evidence="18" type="ORF">ASTE57867_19987</name>
</gene>
<dbReference type="Proteomes" id="UP000332933">
    <property type="component" value="Unassembled WGS sequence"/>
</dbReference>
<keyword evidence="6" id="KW-0677">Repeat</keyword>
<evidence type="ECO:0000256" key="8">
    <source>
        <dbReference type="ARBA" id="ARBA00022777"/>
    </source>
</evidence>
<dbReference type="GO" id="GO:0004674">
    <property type="term" value="F:protein serine/threonine kinase activity"/>
    <property type="evidence" value="ECO:0007669"/>
    <property type="project" value="UniProtKB-KW"/>
</dbReference>
<dbReference type="EMBL" id="CAADRA010006752">
    <property type="protein sequence ID" value="VFT96684.1"/>
    <property type="molecule type" value="Genomic_DNA"/>
</dbReference>
<evidence type="ECO:0000313" key="18">
    <source>
        <dbReference type="EMBL" id="VFT96684.1"/>
    </source>
</evidence>
<keyword evidence="19" id="KW-1185">Reference proteome</keyword>
<evidence type="ECO:0000256" key="1">
    <source>
        <dbReference type="ARBA" id="ARBA00001946"/>
    </source>
</evidence>
<evidence type="ECO:0000256" key="7">
    <source>
        <dbReference type="ARBA" id="ARBA00022741"/>
    </source>
</evidence>
<dbReference type="EC" id="2.7.11.1" evidence="2"/>
<evidence type="ECO:0000256" key="4">
    <source>
        <dbReference type="ARBA" id="ARBA00022679"/>
    </source>
</evidence>
<dbReference type="InterPro" id="IPR011009">
    <property type="entry name" value="Kinase-like_dom_sf"/>
</dbReference>
<name>A0A485LF45_9STRA</name>
<sequence length="220" mass="24204">MGCNWSSCPGHIDKSEISDRCSDATTVSAAEVPVVAPVLVPGASGISRAQHQFFRDKYILGGALGEGSYAVVKKARCKETGNMFAVKIFKKDALSAQDEKDIHSEVAILGKLAHPNVLNLIDFYSEPKHYYIVTDLCEGGELFDRIAQLSYYTEKEARDLVKTLLLAIKYCHDQDIVHRDLKPENILMTDKENNSAIKIADFGFAKEDTNGLTTTCGSPE</sequence>
<keyword evidence="7 14" id="KW-0547">Nucleotide-binding</keyword>
<evidence type="ECO:0000256" key="3">
    <source>
        <dbReference type="ARBA" id="ARBA00022527"/>
    </source>
</evidence>
<evidence type="ECO:0000256" key="13">
    <source>
        <dbReference type="ARBA" id="ARBA00048679"/>
    </source>
</evidence>
<evidence type="ECO:0000256" key="11">
    <source>
        <dbReference type="ARBA" id="ARBA00024334"/>
    </source>
</evidence>
<comment type="cofactor">
    <cofactor evidence="1">
        <name>Mg(2+)</name>
        <dbReference type="ChEBI" id="CHEBI:18420"/>
    </cofactor>
</comment>
<dbReference type="FunFam" id="3.30.200.20:FF:000315">
    <property type="entry name" value="Calcium-dependent protein kinase 3"/>
    <property type="match status" value="1"/>
</dbReference>
<evidence type="ECO:0000256" key="9">
    <source>
        <dbReference type="ARBA" id="ARBA00022837"/>
    </source>
</evidence>
<feature type="domain" description="Protein kinase" evidence="16">
    <location>
        <begin position="58"/>
        <end position="220"/>
    </location>
</feature>
<dbReference type="AlphaFoldDB" id="A0A485LF45"/>
<evidence type="ECO:0000256" key="2">
    <source>
        <dbReference type="ARBA" id="ARBA00012513"/>
    </source>
</evidence>
<dbReference type="PROSITE" id="PS00107">
    <property type="entry name" value="PROTEIN_KINASE_ATP"/>
    <property type="match status" value="1"/>
</dbReference>
<evidence type="ECO:0000256" key="10">
    <source>
        <dbReference type="ARBA" id="ARBA00022840"/>
    </source>
</evidence>
<keyword evidence="4" id="KW-0808">Transferase</keyword>
<dbReference type="PROSITE" id="PS50011">
    <property type="entry name" value="PROTEIN_KINASE_DOM"/>
    <property type="match status" value="1"/>
</dbReference>
<dbReference type="InterPro" id="IPR008271">
    <property type="entry name" value="Ser/Thr_kinase_AS"/>
</dbReference>
<comment type="catalytic activity">
    <reaction evidence="12">
        <text>L-threonyl-[protein] + ATP = O-phospho-L-threonyl-[protein] + ADP + H(+)</text>
        <dbReference type="Rhea" id="RHEA:46608"/>
        <dbReference type="Rhea" id="RHEA-COMP:11060"/>
        <dbReference type="Rhea" id="RHEA-COMP:11605"/>
        <dbReference type="ChEBI" id="CHEBI:15378"/>
        <dbReference type="ChEBI" id="CHEBI:30013"/>
        <dbReference type="ChEBI" id="CHEBI:30616"/>
        <dbReference type="ChEBI" id="CHEBI:61977"/>
        <dbReference type="ChEBI" id="CHEBI:456216"/>
        <dbReference type="EC" id="2.7.11.1"/>
    </reaction>
</comment>
<comment type="catalytic activity">
    <reaction evidence="13">
        <text>L-seryl-[protein] + ATP = O-phospho-L-seryl-[protein] + ADP + H(+)</text>
        <dbReference type="Rhea" id="RHEA:17989"/>
        <dbReference type="Rhea" id="RHEA-COMP:9863"/>
        <dbReference type="Rhea" id="RHEA-COMP:11604"/>
        <dbReference type="ChEBI" id="CHEBI:15378"/>
        <dbReference type="ChEBI" id="CHEBI:29999"/>
        <dbReference type="ChEBI" id="CHEBI:30616"/>
        <dbReference type="ChEBI" id="CHEBI:83421"/>
        <dbReference type="ChEBI" id="CHEBI:456216"/>
        <dbReference type="EC" id="2.7.11.1"/>
    </reaction>
</comment>
<dbReference type="InterPro" id="IPR000719">
    <property type="entry name" value="Prot_kinase_dom"/>
</dbReference>
<organism evidence="18 19">
    <name type="scientific">Aphanomyces stellatus</name>
    <dbReference type="NCBI Taxonomy" id="120398"/>
    <lineage>
        <taxon>Eukaryota</taxon>
        <taxon>Sar</taxon>
        <taxon>Stramenopiles</taxon>
        <taxon>Oomycota</taxon>
        <taxon>Saprolegniomycetes</taxon>
        <taxon>Saprolegniales</taxon>
        <taxon>Verrucalvaceae</taxon>
        <taxon>Aphanomyces</taxon>
    </lineage>
</organism>
<proteinExistence type="inferred from homology"/>